<dbReference type="Proteomes" id="UP001642260">
    <property type="component" value="Unassembled WGS sequence"/>
</dbReference>
<proteinExistence type="predicted"/>
<keyword evidence="3" id="KW-1185">Reference proteome</keyword>
<name>A0ABC8LGB0_ERUVS</name>
<dbReference type="InterPro" id="IPR056813">
    <property type="entry name" value="GIL1_IRKI_C"/>
</dbReference>
<dbReference type="Pfam" id="PF24994">
    <property type="entry name" value="GIL1_IRKI_C"/>
    <property type="match status" value="1"/>
</dbReference>
<sequence length="98" mass="11302">MAAKSYPARCVSYYKEDHKCFTFEHFVSNNQVLAVHTYEAGASFLWTSAFQKPSFLFEHIAEFSEVYMKSFAEEALEESAPRVAFTVVPRLQYSVRSI</sequence>
<reference evidence="2 3" key="1">
    <citation type="submission" date="2022-03" db="EMBL/GenBank/DDBJ databases">
        <authorList>
            <person name="Macdonald S."/>
            <person name="Ahmed S."/>
            <person name="Newling K."/>
        </authorList>
    </citation>
    <scope>NUCLEOTIDE SEQUENCE [LARGE SCALE GENOMIC DNA]</scope>
</reference>
<dbReference type="EMBL" id="CAKOAT010564042">
    <property type="protein sequence ID" value="CAH8382690.1"/>
    <property type="molecule type" value="Genomic_DNA"/>
</dbReference>
<evidence type="ECO:0000313" key="2">
    <source>
        <dbReference type="EMBL" id="CAH8382690.1"/>
    </source>
</evidence>
<accession>A0ABC8LGB0</accession>
<comment type="caution">
    <text evidence="2">The sequence shown here is derived from an EMBL/GenBank/DDBJ whole genome shotgun (WGS) entry which is preliminary data.</text>
</comment>
<gene>
    <name evidence="2" type="ORF">ERUC_LOCUS35173</name>
</gene>
<organism evidence="2 3">
    <name type="scientific">Eruca vesicaria subsp. sativa</name>
    <name type="common">Garden rocket</name>
    <name type="synonym">Eruca sativa</name>
    <dbReference type="NCBI Taxonomy" id="29727"/>
    <lineage>
        <taxon>Eukaryota</taxon>
        <taxon>Viridiplantae</taxon>
        <taxon>Streptophyta</taxon>
        <taxon>Embryophyta</taxon>
        <taxon>Tracheophyta</taxon>
        <taxon>Spermatophyta</taxon>
        <taxon>Magnoliopsida</taxon>
        <taxon>eudicotyledons</taxon>
        <taxon>Gunneridae</taxon>
        <taxon>Pentapetalae</taxon>
        <taxon>rosids</taxon>
        <taxon>malvids</taxon>
        <taxon>Brassicales</taxon>
        <taxon>Brassicaceae</taxon>
        <taxon>Brassiceae</taxon>
        <taxon>Eruca</taxon>
    </lineage>
</organism>
<evidence type="ECO:0000259" key="1">
    <source>
        <dbReference type="Pfam" id="PF24994"/>
    </source>
</evidence>
<protein>
    <recommendedName>
        <fullName evidence="1">GIL1/IRKI C-terminal domain-containing protein</fullName>
    </recommendedName>
</protein>
<dbReference type="AlphaFoldDB" id="A0ABC8LGB0"/>
<evidence type="ECO:0000313" key="3">
    <source>
        <dbReference type="Proteomes" id="UP001642260"/>
    </source>
</evidence>
<feature type="domain" description="GIL1/IRKI C-terminal" evidence="1">
    <location>
        <begin position="61"/>
        <end position="89"/>
    </location>
</feature>